<dbReference type="Pfam" id="PF00685">
    <property type="entry name" value="Sulfotransfer_1"/>
    <property type="match status" value="1"/>
</dbReference>
<organism evidence="4 5">
    <name type="scientific">Azospirillum oryzae</name>
    <dbReference type="NCBI Taxonomy" id="286727"/>
    <lineage>
        <taxon>Bacteria</taxon>
        <taxon>Pseudomonadati</taxon>
        <taxon>Pseudomonadota</taxon>
        <taxon>Alphaproteobacteria</taxon>
        <taxon>Rhodospirillales</taxon>
        <taxon>Azospirillaceae</taxon>
        <taxon>Azospirillum</taxon>
    </lineage>
</organism>
<evidence type="ECO:0000256" key="2">
    <source>
        <dbReference type="ARBA" id="ARBA00023180"/>
    </source>
</evidence>
<name>A0A6N1AHS2_9PROT</name>
<dbReference type="KEGG" id="aoz:HUE56_11390"/>
<dbReference type="GO" id="GO:0008146">
    <property type="term" value="F:sulfotransferase activity"/>
    <property type="evidence" value="ECO:0007669"/>
    <property type="project" value="InterPro"/>
</dbReference>
<evidence type="ECO:0000256" key="1">
    <source>
        <dbReference type="ARBA" id="ARBA00022679"/>
    </source>
</evidence>
<sequence length="255" mass="28898">MRPDFIGIGAQKSGTTWIYETLSSHPDIRFPAGKEIHFWDARRDMGVSWWLSQFGAAPDDTADVHAPSIRTGEITPAYAIISADAIRELYSLCPDLRLFYVLRNPIERAWSAARMAVLRAEMTVEEASEQWFLDHFRSAGSRRRGAYAEAILRWQSIFPAEQLMIGLFEEMLAEPRAFLSKLCKHIGVDGRFYDTIPDEVLRRPVFQGPSASLPPRLRHALIHQYSDSVVALGRLLETDLSHWLSESPSDEPNLG</sequence>
<gene>
    <name evidence="4" type="ORF">HUE56_11390</name>
</gene>
<dbReference type="EMBL" id="CP054619">
    <property type="protein sequence ID" value="QKS51110.1"/>
    <property type="molecule type" value="Genomic_DNA"/>
</dbReference>
<feature type="domain" description="Sulfotransferase" evidence="3">
    <location>
        <begin position="3"/>
        <end position="189"/>
    </location>
</feature>
<keyword evidence="1 4" id="KW-0808">Transferase</keyword>
<keyword evidence="2" id="KW-0325">Glycoprotein</keyword>
<dbReference type="OrthoDB" id="981508at2"/>
<evidence type="ECO:0000313" key="5">
    <source>
        <dbReference type="Proteomes" id="UP000509702"/>
    </source>
</evidence>
<dbReference type="InterPro" id="IPR027417">
    <property type="entry name" value="P-loop_NTPase"/>
</dbReference>
<evidence type="ECO:0000313" key="4">
    <source>
        <dbReference type="EMBL" id="QKS51110.1"/>
    </source>
</evidence>
<dbReference type="PANTHER" id="PTHR10605">
    <property type="entry name" value="HEPARAN SULFATE SULFOTRANSFERASE"/>
    <property type="match status" value="1"/>
</dbReference>
<dbReference type="Proteomes" id="UP000509702">
    <property type="component" value="Chromosome"/>
</dbReference>
<dbReference type="InterPro" id="IPR000863">
    <property type="entry name" value="Sulfotransferase_dom"/>
</dbReference>
<dbReference type="Gene3D" id="3.40.50.300">
    <property type="entry name" value="P-loop containing nucleotide triphosphate hydrolases"/>
    <property type="match status" value="1"/>
</dbReference>
<keyword evidence="5" id="KW-1185">Reference proteome</keyword>
<dbReference type="AlphaFoldDB" id="A0A6N1AHS2"/>
<dbReference type="PANTHER" id="PTHR10605:SF56">
    <property type="entry name" value="BIFUNCTIONAL HEPARAN SULFATE N-DEACETYLASE_N-SULFOTRANSFERASE"/>
    <property type="match status" value="1"/>
</dbReference>
<evidence type="ECO:0000259" key="3">
    <source>
        <dbReference type="Pfam" id="PF00685"/>
    </source>
</evidence>
<accession>A0A6N1AHS2</accession>
<proteinExistence type="predicted"/>
<dbReference type="RefSeq" id="WP_149197786.1">
    <property type="nucleotide sequence ID" value="NZ_BSOV01000018.1"/>
</dbReference>
<dbReference type="InterPro" id="IPR037359">
    <property type="entry name" value="NST/OST"/>
</dbReference>
<reference evidence="4 5" key="1">
    <citation type="submission" date="2020-06" db="EMBL/GenBank/DDBJ databases">
        <title>Complete genome of Azosprillum oryzae KACC14407.</title>
        <authorList>
            <person name="Kim M."/>
            <person name="Park Y.-J."/>
            <person name="Shin J.-H."/>
        </authorList>
    </citation>
    <scope>NUCLEOTIDE SEQUENCE [LARGE SCALE GENOMIC DNA]</scope>
    <source>
        <strain evidence="4 5">KACC 14407</strain>
    </source>
</reference>
<protein>
    <submittedName>
        <fullName evidence="4">Sulfotransferase</fullName>
    </submittedName>
</protein>
<dbReference type="SUPFAM" id="SSF52540">
    <property type="entry name" value="P-loop containing nucleoside triphosphate hydrolases"/>
    <property type="match status" value="1"/>
</dbReference>